<gene>
    <name evidence="1" type="ORF">FFWV33_06255</name>
</gene>
<dbReference type="RefSeq" id="WP_108740114.1">
    <property type="nucleotide sequence ID" value="NZ_CP020918.1"/>
</dbReference>
<name>A0A2S1LBR8_9FLAO</name>
<dbReference type="KEGG" id="ffa:FFWV33_06255"/>
<sequence>MIKIFDTKCTFGAIFGFQNEENATDATDNKVVSKQKSLSQLAYKARLKSGLVTVDGTTEPFVFFGDEWSL</sequence>
<dbReference type="Proteomes" id="UP000244527">
    <property type="component" value="Chromosome"/>
</dbReference>
<reference evidence="1 2" key="1">
    <citation type="submission" date="2017-04" db="EMBL/GenBank/DDBJ databases">
        <title>Compelte genome sequence of WV33.</title>
        <authorList>
            <person name="Lee P.C."/>
        </authorList>
    </citation>
    <scope>NUCLEOTIDE SEQUENCE [LARGE SCALE GENOMIC DNA]</scope>
    <source>
        <strain evidence="1 2">WV33</strain>
    </source>
</reference>
<evidence type="ECO:0000313" key="2">
    <source>
        <dbReference type="Proteomes" id="UP000244527"/>
    </source>
</evidence>
<organism evidence="1 2">
    <name type="scientific">Flavobacterium faecale</name>
    <dbReference type="NCBI Taxonomy" id="1355330"/>
    <lineage>
        <taxon>Bacteria</taxon>
        <taxon>Pseudomonadati</taxon>
        <taxon>Bacteroidota</taxon>
        <taxon>Flavobacteriia</taxon>
        <taxon>Flavobacteriales</taxon>
        <taxon>Flavobacteriaceae</taxon>
        <taxon>Flavobacterium</taxon>
    </lineage>
</organism>
<dbReference type="AlphaFoldDB" id="A0A2S1LBR8"/>
<protein>
    <submittedName>
        <fullName evidence="1">Uncharacterized protein</fullName>
    </submittedName>
</protein>
<accession>A0A2S1LBR8</accession>
<dbReference type="EMBL" id="CP020918">
    <property type="protein sequence ID" value="AWG21164.1"/>
    <property type="molecule type" value="Genomic_DNA"/>
</dbReference>
<keyword evidence="2" id="KW-1185">Reference proteome</keyword>
<evidence type="ECO:0000313" key="1">
    <source>
        <dbReference type="EMBL" id="AWG21164.1"/>
    </source>
</evidence>
<proteinExistence type="predicted"/>